<evidence type="ECO:0000313" key="6">
    <source>
        <dbReference type="Proteomes" id="UP000722485"/>
    </source>
</evidence>
<dbReference type="AlphaFoldDB" id="A0A9P5LFN6"/>
<sequence length="333" mass="35956">MSATKLVTVYGATGAQGGSVVRSLLRDQSGIFKVRAISRNPESEAAKALAAAGAEVVKADGFKKEELISAFAGSWGVFINTNSDDPAVGQKGGPSETDIGKDVVDAAVEVGVNYFVYSGLASASNITNGEIPVECFDEKYAIAQYARSKDSFSSVVVVSPGWYMENFLDKDIASLFGGLPYFPDEDGYLTLKWPHWGGNDEAPLAAIGADFGDYVHGVFLKPDNYNGMFIQGFSQPRSLSDVAKDLQEVTGKKARFVPIEDWRSIETHDDRFLVTVRGMFGLCQHSGGCYYGTPNSTAVAFELKQAAISAQGGNREDVKLLTLKEFFQTHFSK</sequence>
<reference evidence="5" key="1">
    <citation type="submission" date="2020-03" db="EMBL/GenBank/DDBJ databases">
        <title>Draft Genome Sequence of Cylindrodendrum hubeiense.</title>
        <authorList>
            <person name="Buettner E."/>
            <person name="Kellner H."/>
        </authorList>
    </citation>
    <scope>NUCLEOTIDE SEQUENCE</scope>
    <source>
        <strain evidence="5">IHI 201604</strain>
    </source>
</reference>
<dbReference type="Pfam" id="PF05368">
    <property type="entry name" value="NmrA"/>
    <property type="match status" value="1"/>
</dbReference>
<feature type="domain" description="NmrA-like" evidence="4">
    <location>
        <begin position="4"/>
        <end position="264"/>
    </location>
</feature>
<dbReference type="OrthoDB" id="300709at2759"/>
<comment type="caution">
    <text evidence="5">The sequence shown here is derived from an EMBL/GenBank/DDBJ whole genome shotgun (WGS) entry which is preliminary data.</text>
</comment>
<gene>
    <name evidence="5" type="ORF">G7Z17_g1110</name>
</gene>
<dbReference type="InterPro" id="IPR051164">
    <property type="entry name" value="NmrA-like_oxidored"/>
</dbReference>
<evidence type="ECO:0000256" key="1">
    <source>
        <dbReference type="ARBA" id="ARBA00006328"/>
    </source>
</evidence>
<dbReference type="InterPro" id="IPR036291">
    <property type="entry name" value="NAD(P)-bd_dom_sf"/>
</dbReference>
<dbReference type="Gene3D" id="3.90.25.10">
    <property type="entry name" value="UDP-galactose 4-epimerase, domain 1"/>
    <property type="match status" value="1"/>
</dbReference>
<organism evidence="5 6">
    <name type="scientific">Cylindrodendrum hubeiense</name>
    <dbReference type="NCBI Taxonomy" id="595255"/>
    <lineage>
        <taxon>Eukaryota</taxon>
        <taxon>Fungi</taxon>
        <taxon>Dikarya</taxon>
        <taxon>Ascomycota</taxon>
        <taxon>Pezizomycotina</taxon>
        <taxon>Sordariomycetes</taxon>
        <taxon>Hypocreomycetidae</taxon>
        <taxon>Hypocreales</taxon>
        <taxon>Nectriaceae</taxon>
        <taxon>Cylindrodendrum</taxon>
    </lineage>
</organism>
<evidence type="ECO:0000259" key="4">
    <source>
        <dbReference type="Pfam" id="PF05368"/>
    </source>
</evidence>
<evidence type="ECO:0000313" key="5">
    <source>
        <dbReference type="EMBL" id="KAF7556872.1"/>
    </source>
</evidence>
<keyword evidence="6" id="KW-1185">Reference proteome</keyword>
<dbReference type="SUPFAM" id="SSF51735">
    <property type="entry name" value="NAD(P)-binding Rossmann-fold domains"/>
    <property type="match status" value="1"/>
</dbReference>
<comment type="similarity">
    <text evidence="1">Belongs to the NmrA-type oxidoreductase family.</text>
</comment>
<dbReference type="PANTHER" id="PTHR42748">
    <property type="entry name" value="NITROGEN METABOLITE REPRESSION PROTEIN NMRA FAMILY MEMBER"/>
    <property type="match status" value="1"/>
</dbReference>
<accession>A0A9P5LFN6</accession>
<dbReference type="Gene3D" id="3.40.50.720">
    <property type="entry name" value="NAD(P)-binding Rossmann-like Domain"/>
    <property type="match status" value="1"/>
</dbReference>
<dbReference type="Proteomes" id="UP000722485">
    <property type="component" value="Unassembled WGS sequence"/>
</dbReference>
<dbReference type="GO" id="GO:0016491">
    <property type="term" value="F:oxidoreductase activity"/>
    <property type="evidence" value="ECO:0007669"/>
    <property type="project" value="UniProtKB-KW"/>
</dbReference>
<keyword evidence="3" id="KW-0560">Oxidoreductase</keyword>
<evidence type="ECO:0000256" key="2">
    <source>
        <dbReference type="ARBA" id="ARBA00022857"/>
    </source>
</evidence>
<keyword evidence="2" id="KW-0521">NADP</keyword>
<dbReference type="EMBL" id="JAANBB010000009">
    <property type="protein sequence ID" value="KAF7556872.1"/>
    <property type="molecule type" value="Genomic_DNA"/>
</dbReference>
<dbReference type="InterPro" id="IPR008030">
    <property type="entry name" value="NmrA-like"/>
</dbReference>
<dbReference type="GO" id="GO:0005634">
    <property type="term" value="C:nucleus"/>
    <property type="evidence" value="ECO:0007669"/>
    <property type="project" value="TreeGrafter"/>
</dbReference>
<dbReference type="PANTHER" id="PTHR42748:SF30">
    <property type="entry name" value="NMRA-LIKE DOMAIN-CONTAINING PROTEIN"/>
    <property type="match status" value="1"/>
</dbReference>
<proteinExistence type="inferred from homology"/>
<protein>
    <recommendedName>
        <fullName evidence="4">NmrA-like domain-containing protein</fullName>
    </recommendedName>
</protein>
<name>A0A9P5LFN6_9HYPO</name>
<evidence type="ECO:0000256" key="3">
    <source>
        <dbReference type="ARBA" id="ARBA00023002"/>
    </source>
</evidence>